<keyword evidence="3" id="KW-1185">Reference proteome</keyword>
<accession>A0A5J6SQW7</accession>
<dbReference type="KEGG" id="psyo:PB01_15140"/>
<reference evidence="2 3" key="1">
    <citation type="submission" date="2018-07" db="EMBL/GenBank/DDBJ databases">
        <title>Complete genome sequence of Psychrobacillus sp. PB01, isolated from iceberg, and comparative genome analysis of Psychrobacillus strains.</title>
        <authorList>
            <person name="Lee P.C."/>
        </authorList>
    </citation>
    <scope>NUCLEOTIDE SEQUENCE [LARGE SCALE GENOMIC DNA]</scope>
    <source>
        <strain evidence="2 3">PB01</strain>
    </source>
</reference>
<proteinExistence type="predicted"/>
<dbReference type="AlphaFoldDB" id="A0A5J6SQW7"/>
<organism evidence="2 3">
    <name type="scientific">Psychrobacillus glaciei</name>
    <dbReference type="NCBI Taxonomy" id="2283160"/>
    <lineage>
        <taxon>Bacteria</taxon>
        <taxon>Bacillati</taxon>
        <taxon>Bacillota</taxon>
        <taxon>Bacilli</taxon>
        <taxon>Bacillales</taxon>
        <taxon>Bacillaceae</taxon>
        <taxon>Psychrobacillus</taxon>
    </lineage>
</organism>
<keyword evidence="1" id="KW-0732">Signal</keyword>
<dbReference type="OrthoDB" id="2567404at2"/>
<dbReference type="PROSITE" id="PS51257">
    <property type="entry name" value="PROKAR_LIPOPROTEIN"/>
    <property type="match status" value="1"/>
</dbReference>
<name>A0A5J6SQW7_9BACI</name>
<gene>
    <name evidence="2" type="ORF">PB01_15140</name>
</gene>
<sequence>MKKVSLLLICSLFLISCNMNTTKKTITTTQNIHETRSIIEWVDFVDINGNQYESIYSAIIADPNVLEKK</sequence>
<feature type="signal peptide" evidence="1">
    <location>
        <begin position="1"/>
        <end position="21"/>
    </location>
</feature>
<dbReference type="Proteomes" id="UP000325517">
    <property type="component" value="Chromosome"/>
</dbReference>
<feature type="chain" id="PRO_5039650435" evidence="1">
    <location>
        <begin position="22"/>
        <end position="69"/>
    </location>
</feature>
<evidence type="ECO:0000313" key="3">
    <source>
        <dbReference type="Proteomes" id="UP000325517"/>
    </source>
</evidence>
<dbReference type="EMBL" id="CP031223">
    <property type="protein sequence ID" value="QFG00053.1"/>
    <property type="molecule type" value="Genomic_DNA"/>
</dbReference>
<evidence type="ECO:0000256" key="1">
    <source>
        <dbReference type="SAM" id="SignalP"/>
    </source>
</evidence>
<dbReference type="RefSeq" id="WP_151700943.1">
    <property type="nucleotide sequence ID" value="NZ_CP031223.1"/>
</dbReference>
<protein>
    <submittedName>
        <fullName evidence="2">Uncharacterized protein</fullName>
    </submittedName>
</protein>
<evidence type="ECO:0000313" key="2">
    <source>
        <dbReference type="EMBL" id="QFG00053.1"/>
    </source>
</evidence>